<dbReference type="SUPFAM" id="SSF53850">
    <property type="entry name" value="Periplasmic binding protein-like II"/>
    <property type="match status" value="1"/>
</dbReference>
<evidence type="ECO:0000259" key="2">
    <source>
        <dbReference type="Pfam" id="PF03466"/>
    </source>
</evidence>
<protein>
    <submittedName>
        <fullName evidence="3">LysR family transcriptional regulator</fullName>
    </submittedName>
</protein>
<proteinExistence type="predicted"/>
<dbReference type="PANTHER" id="PTHR30293:SF2">
    <property type="entry name" value="TRANSCRIPTIONAL ACTIVATOR PROTEIN NHAR"/>
    <property type="match status" value="1"/>
</dbReference>
<dbReference type="GO" id="GO:2000142">
    <property type="term" value="P:regulation of DNA-templated transcription initiation"/>
    <property type="evidence" value="ECO:0007669"/>
    <property type="project" value="TreeGrafter"/>
</dbReference>
<dbReference type="PANTHER" id="PTHR30293">
    <property type="entry name" value="TRANSCRIPTIONAL REGULATORY PROTEIN NAC-RELATED"/>
    <property type="match status" value="1"/>
</dbReference>
<feature type="domain" description="LysR substrate-binding" evidence="2">
    <location>
        <begin position="20"/>
        <end position="150"/>
    </location>
</feature>
<dbReference type="Gene3D" id="3.40.190.10">
    <property type="entry name" value="Periplasmic binding protein-like II"/>
    <property type="match status" value="1"/>
</dbReference>
<sequence length="155" mass="17281">MELVIADSPIPPNMNIKGFSHKLGSSTLSFYATKELKATLKGDFPDNMENTPMLIPSEGAAVRNNLMRWFHEKKVHPQIVGEFDDSALMKVFGFAGTGILVAPTVLEPILKKEGNLQPIGRVDELSEQYFAISVEKQIKNPDIKAITERAQNWLQ</sequence>
<dbReference type="GO" id="GO:0003700">
    <property type="term" value="F:DNA-binding transcription factor activity"/>
    <property type="evidence" value="ECO:0007669"/>
    <property type="project" value="TreeGrafter"/>
</dbReference>
<accession>A0A6S6UCW8</accession>
<gene>
    <name evidence="3" type="ORF">HELGO_WM56648</name>
</gene>
<evidence type="ECO:0000313" key="3">
    <source>
        <dbReference type="EMBL" id="CAA6829648.1"/>
    </source>
</evidence>
<name>A0A6S6UCW8_9GAMM</name>
<dbReference type="InterPro" id="IPR005119">
    <property type="entry name" value="LysR_subst-bd"/>
</dbReference>
<organism evidence="3">
    <name type="scientific">uncultured Thiotrichaceae bacterium</name>
    <dbReference type="NCBI Taxonomy" id="298394"/>
    <lineage>
        <taxon>Bacteria</taxon>
        <taxon>Pseudomonadati</taxon>
        <taxon>Pseudomonadota</taxon>
        <taxon>Gammaproteobacteria</taxon>
        <taxon>Thiotrichales</taxon>
        <taxon>Thiotrichaceae</taxon>
        <taxon>environmental samples</taxon>
    </lineage>
</organism>
<dbReference type="Pfam" id="PF03466">
    <property type="entry name" value="LysR_substrate"/>
    <property type="match status" value="1"/>
</dbReference>
<evidence type="ECO:0000256" key="1">
    <source>
        <dbReference type="ARBA" id="ARBA00023159"/>
    </source>
</evidence>
<reference evidence="3" key="1">
    <citation type="submission" date="2020-01" db="EMBL/GenBank/DDBJ databases">
        <authorList>
            <person name="Meier V. D."/>
            <person name="Meier V D."/>
        </authorList>
    </citation>
    <scope>NUCLEOTIDE SEQUENCE</scope>
    <source>
        <strain evidence="3">HLG_WM_MAG_09</strain>
    </source>
</reference>
<dbReference type="EMBL" id="CACVAT010000540">
    <property type="protein sequence ID" value="CAA6829648.1"/>
    <property type="molecule type" value="Genomic_DNA"/>
</dbReference>
<keyword evidence="1" id="KW-0010">Activator</keyword>
<dbReference type="AlphaFoldDB" id="A0A6S6UCW8"/>